<feature type="transmembrane region" description="Helical" evidence="4">
    <location>
        <begin position="264"/>
        <end position="287"/>
    </location>
</feature>
<feature type="transmembrane region" description="Helical" evidence="4">
    <location>
        <begin position="99"/>
        <end position="123"/>
    </location>
</feature>
<dbReference type="AlphaFoldDB" id="A0A1R3TJC7"/>
<dbReference type="GO" id="GO:0005886">
    <property type="term" value="C:plasma membrane"/>
    <property type="evidence" value="ECO:0007669"/>
    <property type="project" value="TreeGrafter"/>
</dbReference>
<evidence type="ECO:0000256" key="1">
    <source>
        <dbReference type="ARBA" id="ARBA00022692"/>
    </source>
</evidence>
<feature type="transmembrane region" description="Helical" evidence="4">
    <location>
        <begin position="293"/>
        <end position="312"/>
    </location>
</feature>
<gene>
    <name evidence="6" type="primary">ycaD_2</name>
    <name evidence="6" type="ORF">DSM25559_1924</name>
</gene>
<name>A0A1R3TJC7_9HYPH</name>
<evidence type="ECO:0000256" key="4">
    <source>
        <dbReference type="SAM" id="Phobius"/>
    </source>
</evidence>
<accession>A0A1R3TJC7</accession>
<dbReference type="PANTHER" id="PTHR23521:SF3">
    <property type="entry name" value="MFS TRANSPORTER"/>
    <property type="match status" value="1"/>
</dbReference>
<dbReference type="RefSeq" id="WP_077119418.1">
    <property type="nucleotide sequence ID" value="NZ_FMUE01000004.1"/>
</dbReference>
<feature type="transmembrane region" description="Helical" evidence="4">
    <location>
        <begin position="200"/>
        <end position="218"/>
    </location>
</feature>
<feature type="transmembrane region" description="Helical" evidence="4">
    <location>
        <begin position="38"/>
        <end position="62"/>
    </location>
</feature>
<feature type="transmembrane region" description="Helical" evidence="4">
    <location>
        <begin position="135"/>
        <end position="154"/>
    </location>
</feature>
<evidence type="ECO:0000313" key="7">
    <source>
        <dbReference type="Proteomes" id="UP000187891"/>
    </source>
</evidence>
<feature type="transmembrane region" description="Helical" evidence="4">
    <location>
        <begin position="224"/>
        <end position="252"/>
    </location>
</feature>
<dbReference type="GO" id="GO:0022857">
    <property type="term" value="F:transmembrane transporter activity"/>
    <property type="evidence" value="ECO:0007669"/>
    <property type="project" value="InterPro"/>
</dbReference>
<proteinExistence type="predicted"/>
<feature type="transmembrane region" description="Helical" evidence="4">
    <location>
        <begin position="160"/>
        <end position="179"/>
    </location>
</feature>
<feature type="domain" description="Major facilitator superfamily (MFS) profile" evidence="5">
    <location>
        <begin position="200"/>
        <end position="390"/>
    </location>
</feature>
<protein>
    <submittedName>
        <fullName evidence="6">Putative MFS-type transporter YcaD</fullName>
    </submittedName>
</protein>
<feature type="transmembrane region" description="Helical" evidence="4">
    <location>
        <begin position="358"/>
        <end position="375"/>
    </location>
</feature>
<evidence type="ECO:0000259" key="5">
    <source>
        <dbReference type="PROSITE" id="PS50850"/>
    </source>
</evidence>
<dbReference type="PROSITE" id="PS50850">
    <property type="entry name" value="MFS"/>
    <property type="match status" value="1"/>
</dbReference>
<evidence type="ECO:0000313" key="6">
    <source>
        <dbReference type="EMBL" id="SCX20502.1"/>
    </source>
</evidence>
<feature type="transmembrane region" description="Helical" evidence="4">
    <location>
        <begin position="12"/>
        <end position="32"/>
    </location>
</feature>
<evidence type="ECO:0000256" key="3">
    <source>
        <dbReference type="ARBA" id="ARBA00023136"/>
    </source>
</evidence>
<evidence type="ECO:0000256" key="2">
    <source>
        <dbReference type="ARBA" id="ARBA00022989"/>
    </source>
</evidence>
<dbReference type="InterPro" id="IPR036259">
    <property type="entry name" value="MFS_trans_sf"/>
</dbReference>
<dbReference type="EMBL" id="FMUE01000004">
    <property type="protein sequence ID" value="SCX20502.1"/>
    <property type="molecule type" value="Genomic_DNA"/>
</dbReference>
<dbReference type="Gene3D" id="1.20.1250.20">
    <property type="entry name" value="MFS general substrate transporter like domains"/>
    <property type="match status" value="2"/>
</dbReference>
<feature type="transmembrane region" description="Helical" evidence="4">
    <location>
        <begin position="324"/>
        <end position="346"/>
    </location>
</feature>
<dbReference type="PANTHER" id="PTHR23521">
    <property type="entry name" value="TRANSPORTER MFS SUPERFAMILY"/>
    <property type="match status" value="1"/>
</dbReference>
<dbReference type="InterPro" id="IPR047200">
    <property type="entry name" value="MFS_YcaD-like"/>
</dbReference>
<feature type="transmembrane region" description="Helical" evidence="4">
    <location>
        <begin position="74"/>
        <end position="93"/>
    </location>
</feature>
<sequence>MSFQQIRYLLPLLITAGIVIGAHGLQLTLVAVRGAHEGFAVTVIGIMSALYSLGFALGCLSVSKLFSRLSHRQTFMILATVGAVVKGLTASTIDPNIWIGLRFLSGFAYAGLLAVIESCINANVGNSYRAQALSIYRLVNLGSVAAAQHAIPSVGIDSPALFLMISVALVVSVVPFAFVKTAHSAATTNLRFDPAGAWRISPLAVLGAIVAGLTVTTFRLTGPVYAHFIGLTPAGIANFMSAGMVGGLILQYPLGFFSDKLSRVAVILFTMVGAVATETFLVAFAGTNAVSNIVGIIIFGAFSFPLYALSSAHGNDRAARGDDYVLLAASLLFYTSVGGTLGPLIVSALMQSEGEASFFWYMLVVHGLLCAYAVYDMATKHLNRWNPDTR</sequence>
<dbReference type="InterPro" id="IPR011701">
    <property type="entry name" value="MFS"/>
</dbReference>
<keyword evidence="1 4" id="KW-0812">Transmembrane</keyword>
<organism evidence="6 7">
    <name type="scientific">Agrobacterium rosae</name>
    <dbReference type="NCBI Taxonomy" id="1972867"/>
    <lineage>
        <taxon>Bacteria</taxon>
        <taxon>Pseudomonadati</taxon>
        <taxon>Pseudomonadota</taxon>
        <taxon>Alphaproteobacteria</taxon>
        <taxon>Hyphomicrobiales</taxon>
        <taxon>Rhizobiaceae</taxon>
        <taxon>Rhizobium/Agrobacterium group</taxon>
        <taxon>Agrobacterium</taxon>
    </lineage>
</organism>
<dbReference type="CDD" id="cd17477">
    <property type="entry name" value="MFS_YcaD_like"/>
    <property type="match status" value="1"/>
</dbReference>
<reference evidence="7" key="1">
    <citation type="submission" date="2016-10" db="EMBL/GenBank/DDBJ databases">
        <authorList>
            <person name="Wibberg D."/>
        </authorList>
    </citation>
    <scope>NUCLEOTIDE SEQUENCE [LARGE SCALE GENOMIC DNA]</scope>
</reference>
<keyword evidence="3 4" id="KW-0472">Membrane</keyword>
<dbReference type="InterPro" id="IPR020846">
    <property type="entry name" value="MFS_dom"/>
</dbReference>
<dbReference type="SUPFAM" id="SSF103473">
    <property type="entry name" value="MFS general substrate transporter"/>
    <property type="match status" value="1"/>
</dbReference>
<keyword evidence="2 4" id="KW-1133">Transmembrane helix</keyword>
<dbReference type="Proteomes" id="UP000187891">
    <property type="component" value="Unassembled WGS sequence"/>
</dbReference>
<dbReference type="STRING" id="1907666.DSM25559_1924"/>
<dbReference type="Pfam" id="PF07690">
    <property type="entry name" value="MFS_1"/>
    <property type="match status" value="1"/>
</dbReference>